<dbReference type="InterPro" id="IPR026444">
    <property type="entry name" value="Secre_tail"/>
</dbReference>
<dbReference type="PANTHER" id="PTHR33607">
    <property type="entry name" value="ENDONUCLEASE-1"/>
    <property type="match status" value="1"/>
</dbReference>
<dbReference type="SUPFAM" id="SSF54060">
    <property type="entry name" value="His-Me finger endonucleases"/>
    <property type="match status" value="1"/>
</dbReference>
<keyword evidence="4" id="KW-0378">Hydrolase</keyword>
<evidence type="ECO:0000256" key="4">
    <source>
        <dbReference type="ARBA" id="ARBA00022801"/>
    </source>
</evidence>
<proteinExistence type="inferred from homology"/>
<sequence length="365" mass="41755">MPKMKKLQPLHKFLTFTFLCSFQILISQIPNGYYDTAVNHSGTNLKSKLNQIIDNHIEFPYTASETDVWDILKETDKDPNNPDNVILIYSGVSMDGNDRFNPFNTNGWIREHVWAKSRGDFGTEIGPGTDVHALRPLDIVTNVSRNNRAFNNCTNCEIVEDQSGNDTGSKRDTNEYSFEPRDAVKGDVARMLFYMAVRYEGLDGYVDLELTETVLPLGDNTPFLGVQSTLLQWHRDDPVDDFERNRNDVIYYSFQQNRNPFIDHPELAEYLWGNNLGEVWGNTLSTTEFEKNTIHLYPNPARDVLTVEGLTTDATIYIYDTLGKNILSFSANKEQNTINLSMLKGMYILKITTNDYTITKKIVIK</sequence>
<dbReference type="InterPro" id="IPR044925">
    <property type="entry name" value="His-Me_finger_sf"/>
</dbReference>
<dbReference type="Pfam" id="PF04231">
    <property type="entry name" value="Endonuclease_1"/>
    <property type="match status" value="1"/>
</dbReference>
<keyword evidence="2" id="KW-0540">Nuclease</keyword>
<organism evidence="6 7">
    <name type="scientific">Aquimarina litoralis</name>
    <dbReference type="NCBI Taxonomy" id="584605"/>
    <lineage>
        <taxon>Bacteria</taxon>
        <taxon>Pseudomonadati</taxon>
        <taxon>Bacteroidota</taxon>
        <taxon>Flavobacteriia</taxon>
        <taxon>Flavobacteriales</taxon>
        <taxon>Flavobacteriaceae</taxon>
        <taxon>Aquimarina</taxon>
    </lineage>
</organism>
<dbReference type="Pfam" id="PF18962">
    <property type="entry name" value="Por_Secre_tail"/>
    <property type="match status" value="1"/>
</dbReference>
<comment type="similarity">
    <text evidence="1">Belongs to the EndA/NucM nuclease family.</text>
</comment>
<dbReference type="InterPro" id="IPR007346">
    <property type="entry name" value="Endonuclease-I"/>
</dbReference>
<evidence type="ECO:0000313" key="6">
    <source>
        <dbReference type="EMBL" id="GAA0726351.1"/>
    </source>
</evidence>
<gene>
    <name evidence="6" type="ORF">GCM10009430_33220</name>
</gene>
<dbReference type="NCBIfam" id="TIGR04183">
    <property type="entry name" value="Por_Secre_tail"/>
    <property type="match status" value="1"/>
</dbReference>
<comment type="caution">
    <text evidence="6">The sequence shown here is derived from an EMBL/GenBank/DDBJ whole genome shotgun (WGS) entry which is preliminary data.</text>
</comment>
<evidence type="ECO:0000256" key="2">
    <source>
        <dbReference type="ARBA" id="ARBA00022722"/>
    </source>
</evidence>
<evidence type="ECO:0000313" key="7">
    <source>
        <dbReference type="Proteomes" id="UP001501758"/>
    </source>
</evidence>
<feature type="domain" description="Secretion system C-terminal sorting" evidence="5">
    <location>
        <begin position="296"/>
        <end position="364"/>
    </location>
</feature>
<evidence type="ECO:0000259" key="5">
    <source>
        <dbReference type="Pfam" id="PF18962"/>
    </source>
</evidence>
<dbReference type="PANTHER" id="PTHR33607:SF2">
    <property type="entry name" value="ENDONUCLEASE-1"/>
    <property type="match status" value="1"/>
</dbReference>
<dbReference type="Proteomes" id="UP001501758">
    <property type="component" value="Unassembled WGS sequence"/>
</dbReference>
<accession>A0ABP3U7R1</accession>
<name>A0ABP3U7R1_9FLAO</name>
<reference evidence="7" key="1">
    <citation type="journal article" date="2019" name="Int. J. Syst. Evol. Microbiol.">
        <title>The Global Catalogue of Microorganisms (GCM) 10K type strain sequencing project: providing services to taxonomists for standard genome sequencing and annotation.</title>
        <authorList>
            <consortium name="The Broad Institute Genomics Platform"/>
            <consortium name="The Broad Institute Genome Sequencing Center for Infectious Disease"/>
            <person name="Wu L."/>
            <person name="Ma J."/>
        </authorList>
    </citation>
    <scope>NUCLEOTIDE SEQUENCE [LARGE SCALE GENOMIC DNA]</scope>
    <source>
        <strain evidence="7">JCM 15974</strain>
    </source>
</reference>
<protein>
    <recommendedName>
        <fullName evidence="5">Secretion system C-terminal sorting domain-containing protein</fullName>
    </recommendedName>
</protein>
<dbReference type="EMBL" id="BAAAGE010000003">
    <property type="protein sequence ID" value="GAA0726351.1"/>
    <property type="molecule type" value="Genomic_DNA"/>
</dbReference>
<keyword evidence="3" id="KW-0732">Signal</keyword>
<keyword evidence="7" id="KW-1185">Reference proteome</keyword>
<evidence type="ECO:0000256" key="1">
    <source>
        <dbReference type="ARBA" id="ARBA00006429"/>
    </source>
</evidence>
<evidence type="ECO:0000256" key="3">
    <source>
        <dbReference type="ARBA" id="ARBA00022729"/>
    </source>
</evidence>